<protein>
    <submittedName>
        <fullName evidence="1">Uncharacterized protein</fullName>
    </submittedName>
</protein>
<gene>
    <name evidence="1" type="ORF">FA95DRAFT_1495778</name>
</gene>
<comment type="caution">
    <text evidence="1">The sequence shown here is derived from an EMBL/GenBank/DDBJ whole genome shotgun (WGS) entry which is preliminary data.</text>
</comment>
<accession>A0ACB8RNG3</accession>
<proteinExistence type="predicted"/>
<evidence type="ECO:0000313" key="1">
    <source>
        <dbReference type="EMBL" id="KAI0045196.1"/>
    </source>
</evidence>
<dbReference type="EMBL" id="MU275958">
    <property type="protein sequence ID" value="KAI0045196.1"/>
    <property type="molecule type" value="Genomic_DNA"/>
</dbReference>
<reference evidence="1" key="1">
    <citation type="submission" date="2021-02" db="EMBL/GenBank/DDBJ databases">
        <authorList>
            <consortium name="DOE Joint Genome Institute"/>
            <person name="Ahrendt S."/>
            <person name="Looney B.P."/>
            <person name="Miyauchi S."/>
            <person name="Morin E."/>
            <person name="Drula E."/>
            <person name="Courty P.E."/>
            <person name="Chicoki N."/>
            <person name="Fauchery L."/>
            <person name="Kohler A."/>
            <person name="Kuo A."/>
            <person name="Labutti K."/>
            <person name="Pangilinan J."/>
            <person name="Lipzen A."/>
            <person name="Riley R."/>
            <person name="Andreopoulos W."/>
            <person name="He G."/>
            <person name="Johnson J."/>
            <person name="Barry K.W."/>
            <person name="Grigoriev I.V."/>
            <person name="Nagy L."/>
            <person name="Hibbett D."/>
            <person name="Henrissat B."/>
            <person name="Matheny P.B."/>
            <person name="Labbe J."/>
            <person name="Martin F."/>
        </authorList>
    </citation>
    <scope>NUCLEOTIDE SEQUENCE</scope>
    <source>
        <strain evidence="1">FP105234-sp</strain>
    </source>
</reference>
<sequence length="340" mass="38319">MPIPTSQHVVNIYKHASVLPQSVWDVLRQDERRANIMYPHALKSLHTEGGEDVQLWMTCSTFHTLDTHPTLDLILSCTEGPFGSYPIFILPTAPFDALTHDYLYPRVGQLVRALLPVVGPQRVFSIFAPEPVTKLFARYWSQLTGIAAYEQPYYAAKHTYCTRETFVDRCLSIFPDLSYLPRLATESDISAVAELCFGFSSTSEPFVLTEKRARKEAKYLIRQGLIWVLQANLGSAPAEIASIVAVTRQSDAVAGITKVYTNPRWRKRGCAERLVRHVTKALLSHKRSVVLFVAHDNPAAAGVYHRVGFAGLDDSKRRVEGVEPWLEIGFDRRAVRLGHW</sequence>
<reference evidence="1" key="2">
    <citation type="journal article" date="2022" name="New Phytol.">
        <title>Evolutionary transition to the ectomycorrhizal habit in the genomes of a hyperdiverse lineage of mushroom-forming fungi.</title>
        <authorList>
            <person name="Looney B."/>
            <person name="Miyauchi S."/>
            <person name="Morin E."/>
            <person name="Drula E."/>
            <person name="Courty P.E."/>
            <person name="Kohler A."/>
            <person name="Kuo A."/>
            <person name="LaButti K."/>
            <person name="Pangilinan J."/>
            <person name="Lipzen A."/>
            <person name="Riley R."/>
            <person name="Andreopoulos W."/>
            <person name="He G."/>
            <person name="Johnson J."/>
            <person name="Nolan M."/>
            <person name="Tritt A."/>
            <person name="Barry K.W."/>
            <person name="Grigoriev I.V."/>
            <person name="Nagy L.G."/>
            <person name="Hibbett D."/>
            <person name="Henrissat B."/>
            <person name="Matheny P.B."/>
            <person name="Labbe J."/>
            <person name="Martin F.M."/>
        </authorList>
    </citation>
    <scope>NUCLEOTIDE SEQUENCE</scope>
    <source>
        <strain evidence="1">FP105234-sp</strain>
    </source>
</reference>
<organism evidence="1 2">
    <name type="scientific">Auriscalpium vulgare</name>
    <dbReference type="NCBI Taxonomy" id="40419"/>
    <lineage>
        <taxon>Eukaryota</taxon>
        <taxon>Fungi</taxon>
        <taxon>Dikarya</taxon>
        <taxon>Basidiomycota</taxon>
        <taxon>Agaricomycotina</taxon>
        <taxon>Agaricomycetes</taxon>
        <taxon>Russulales</taxon>
        <taxon>Auriscalpiaceae</taxon>
        <taxon>Auriscalpium</taxon>
    </lineage>
</organism>
<evidence type="ECO:0000313" key="2">
    <source>
        <dbReference type="Proteomes" id="UP000814033"/>
    </source>
</evidence>
<dbReference type="Proteomes" id="UP000814033">
    <property type="component" value="Unassembled WGS sequence"/>
</dbReference>
<keyword evidence="2" id="KW-1185">Reference proteome</keyword>
<name>A0ACB8RNG3_9AGAM</name>